<name>A0A7J6IEQ2_COLFN</name>
<protein>
    <submittedName>
        <fullName evidence="1">Uncharacterized protein</fullName>
    </submittedName>
</protein>
<dbReference type="EMBL" id="ANPB02000011">
    <property type="protein sequence ID" value="KAF4474511.1"/>
    <property type="molecule type" value="Genomic_DNA"/>
</dbReference>
<comment type="caution">
    <text evidence="1">The sequence shown here is derived from an EMBL/GenBank/DDBJ whole genome shotgun (WGS) entry which is preliminary data.</text>
</comment>
<accession>A0A7J6IEQ2</accession>
<dbReference type="RefSeq" id="XP_066007046.1">
    <property type="nucleotide sequence ID" value="XM_066153658.1"/>
</dbReference>
<gene>
    <name evidence="1" type="ORF">CGGC5_v016947</name>
</gene>
<reference evidence="1 2" key="2">
    <citation type="submission" date="2020-04" db="EMBL/GenBank/DDBJ databases">
        <title>Genome sequencing and assembly of multiple isolates from the Colletotrichum gloeosporioides species complex.</title>
        <authorList>
            <person name="Gan P."/>
            <person name="Shirasu K."/>
        </authorList>
    </citation>
    <scope>NUCLEOTIDE SEQUENCE [LARGE SCALE GENOMIC DNA]</scope>
    <source>
        <strain evidence="1 2">Nara gc5</strain>
    </source>
</reference>
<keyword evidence="2" id="KW-1185">Reference proteome</keyword>
<proteinExistence type="predicted"/>
<organism evidence="1 2">
    <name type="scientific">Colletotrichum fructicola (strain Nara gc5)</name>
    <name type="common">Anthracnose fungus</name>
    <name type="synonym">Colletotrichum gloeosporioides (strain Nara gc5)</name>
    <dbReference type="NCBI Taxonomy" id="1213859"/>
    <lineage>
        <taxon>Eukaryota</taxon>
        <taxon>Fungi</taxon>
        <taxon>Dikarya</taxon>
        <taxon>Ascomycota</taxon>
        <taxon>Pezizomycotina</taxon>
        <taxon>Sordariomycetes</taxon>
        <taxon>Hypocreomycetidae</taxon>
        <taxon>Glomerellales</taxon>
        <taxon>Glomerellaceae</taxon>
        <taxon>Colletotrichum</taxon>
        <taxon>Colletotrichum gloeosporioides species complex</taxon>
    </lineage>
</organism>
<reference evidence="1 2" key="1">
    <citation type="submission" date="2012-08" db="EMBL/GenBank/DDBJ databases">
        <authorList>
            <person name="Gan P.H.P."/>
            <person name="Ikeda K."/>
            <person name="Irieda H."/>
            <person name="Narusaka M."/>
            <person name="O'Connell R.J."/>
            <person name="Narusaka Y."/>
            <person name="Takano Y."/>
            <person name="Kubo Y."/>
            <person name="Shirasu K."/>
        </authorList>
    </citation>
    <scope>NUCLEOTIDE SEQUENCE [LARGE SCALE GENOMIC DNA]</scope>
    <source>
        <strain evidence="1 2">Nara gc5</strain>
    </source>
</reference>
<dbReference type="AlphaFoldDB" id="A0A7J6IEQ2"/>
<sequence length="97" mass="11013">MKSSNASPSSAWASTPEETNPFRHARFSLHIAWILTPLRPQKTKHRQLSARWRSRCMGILFVYKWPRRLSATASLPLAAQLLPEAKMNHQVAYGTVA</sequence>
<evidence type="ECO:0000313" key="1">
    <source>
        <dbReference type="EMBL" id="KAF4474511.1"/>
    </source>
</evidence>
<dbReference type="Proteomes" id="UP000011096">
    <property type="component" value="Unassembled WGS sequence"/>
</dbReference>
<evidence type="ECO:0000313" key="2">
    <source>
        <dbReference type="Proteomes" id="UP000011096"/>
    </source>
</evidence>
<dbReference type="InParanoid" id="A0A7J6IEQ2"/>
<dbReference type="GeneID" id="90980620"/>